<organism evidence="2 3">
    <name type="scientific">Thlaspi arvense</name>
    <name type="common">Field penny-cress</name>
    <dbReference type="NCBI Taxonomy" id="13288"/>
    <lineage>
        <taxon>Eukaryota</taxon>
        <taxon>Viridiplantae</taxon>
        <taxon>Streptophyta</taxon>
        <taxon>Embryophyta</taxon>
        <taxon>Tracheophyta</taxon>
        <taxon>Spermatophyta</taxon>
        <taxon>Magnoliopsida</taxon>
        <taxon>eudicotyledons</taxon>
        <taxon>Gunneridae</taxon>
        <taxon>Pentapetalae</taxon>
        <taxon>rosids</taxon>
        <taxon>malvids</taxon>
        <taxon>Brassicales</taxon>
        <taxon>Brassicaceae</taxon>
        <taxon>Thlaspideae</taxon>
        <taxon>Thlaspi</taxon>
    </lineage>
</organism>
<evidence type="ECO:0000259" key="1">
    <source>
        <dbReference type="PROSITE" id="PS50181"/>
    </source>
</evidence>
<dbReference type="InterPro" id="IPR001810">
    <property type="entry name" value="F-box_dom"/>
</dbReference>
<reference evidence="2 3" key="1">
    <citation type="submission" date="2022-03" db="EMBL/GenBank/DDBJ databases">
        <authorList>
            <person name="Nunn A."/>
            <person name="Chopra R."/>
            <person name="Nunn A."/>
            <person name="Contreras Garrido A."/>
        </authorList>
    </citation>
    <scope>NUCLEOTIDE SEQUENCE [LARGE SCALE GENOMIC DNA]</scope>
</reference>
<keyword evidence="3" id="KW-1185">Reference proteome</keyword>
<name>A0AAU9TAZ5_THLAR</name>
<dbReference type="SUPFAM" id="SSF81383">
    <property type="entry name" value="F-box domain"/>
    <property type="match status" value="1"/>
</dbReference>
<dbReference type="SUPFAM" id="SSF52047">
    <property type="entry name" value="RNI-like"/>
    <property type="match status" value="1"/>
</dbReference>
<feature type="domain" description="F-box" evidence="1">
    <location>
        <begin position="1"/>
        <end position="37"/>
    </location>
</feature>
<evidence type="ECO:0000313" key="3">
    <source>
        <dbReference type="Proteomes" id="UP000836841"/>
    </source>
</evidence>
<proteinExistence type="predicted"/>
<dbReference type="Gene3D" id="1.20.1280.50">
    <property type="match status" value="1"/>
</dbReference>
<dbReference type="Pfam" id="PF24758">
    <property type="entry name" value="LRR_At5g56370"/>
    <property type="match status" value="1"/>
</dbReference>
<dbReference type="EMBL" id="OU466863">
    <property type="protein sequence ID" value="CAH2079747.1"/>
    <property type="molecule type" value="Genomic_DNA"/>
</dbReference>
<evidence type="ECO:0000313" key="2">
    <source>
        <dbReference type="EMBL" id="CAH2079747.1"/>
    </source>
</evidence>
<dbReference type="PROSITE" id="PS50181">
    <property type="entry name" value="FBOX"/>
    <property type="match status" value="1"/>
</dbReference>
<dbReference type="CDD" id="cd22160">
    <property type="entry name" value="F-box_AtFBL13-like"/>
    <property type="match status" value="1"/>
</dbReference>
<dbReference type="Pfam" id="PF00646">
    <property type="entry name" value="F-box"/>
    <property type="match status" value="1"/>
</dbReference>
<dbReference type="InterPro" id="IPR006566">
    <property type="entry name" value="FBD"/>
</dbReference>
<dbReference type="InterPro" id="IPR032675">
    <property type="entry name" value="LRR_dom_sf"/>
</dbReference>
<gene>
    <name evidence="2" type="ORF">TAV2_LOCUS25887</name>
</gene>
<dbReference type="Gene3D" id="3.80.10.10">
    <property type="entry name" value="Ribonuclease Inhibitor"/>
    <property type="match status" value="1"/>
</dbReference>
<dbReference type="AlphaFoldDB" id="A0AAU9TAZ5"/>
<dbReference type="SMART" id="SM00579">
    <property type="entry name" value="FBD"/>
    <property type="match status" value="1"/>
</dbReference>
<dbReference type="Proteomes" id="UP000836841">
    <property type="component" value="Chromosome 7"/>
</dbReference>
<dbReference type="PANTHER" id="PTHR31900">
    <property type="entry name" value="F-BOX/RNI SUPERFAMILY PROTEIN-RELATED"/>
    <property type="match status" value="1"/>
</dbReference>
<dbReference type="PANTHER" id="PTHR31900:SF28">
    <property type="entry name" value="FBD DOMAIN-CONTAINING PROTEIN"/>
    <property type="match status" value="1"/>
</dbReference>
<dbReference type="SMART" id="SM00256">
    <property type="entry name" value="FBOX"/>
    <property type="match status" value="1"/>
</dbReference>
<dbReference type="InterPro" id="IPR053781">
    <property type="entry name" value="F-box_AtFBL13-like"/>
</dbReference>
<dbReference type="InterPro" id="IPR055411">
    <property type="entry name" value="LRR_FXL15/At3g58940/PEG3-like"/>
</dbReference>
<protein>
    <recommendedName>
        <fullName evidence="1">F-box domain-containing protein</fullName>
    </recommendedName>
</protein>
<dbReference type="InterPro" id="IPR036047">
    <property type="entry name" value="F-box-like_dom_sf"/>
</dbReference>
<dbReference type="Pfam" id="PF08387">
    <property type="entry name" value="FBD"/>
    <property type="match status" value="1"/>
</dbReference>
<dbReference type="InterPro" id="IPR050232">
    <property type="entry name" value="FBL13/AtMIF1-like"/>
</dbReference>
<sequence>MDRISGLPDELLVKILSCVGTKDAASTSILSKRWKFLWMWLPELNYMSTSTDIDNYGLLRNFIDKNMPLHRAPVIEKLCFELRDSNAEDIKWWVEIAVSRHVRELEITRYSDDSNVLPSSFYTCKSLVILKLSGVVLRDAPSMACLPSLKDLQLDCVTYADDATLQRLLDICPVIEELDVHCDDYNLNAFTIIVPTLQCLSLFLPEIYINRYVIDTPSLKFFYLDDWDYVEHDFEIKDMPKLSEAYVNDYFFALKNVIKSITSVKHLTICSEDHVYGDGLVFNQLEHLTICVCQKGSSNLLVQLLKDSPNLRVLQLFRREDHEDEEECSDMDCWNEPSHVPKCLLSSLQVFKWLRYFGRPQDRDLAVYILKNARCLKKAVILADSVEYDVPSIKMIKELALSTRASSTCELVFNEDENHIEA</sequence>
<accession>A0AAU9TAZ5</accession>